<dbReference type="Gene3D" id="2.30.30.60">
    <property type="match status" value="1"/>
</dbReference>
<proteinExistence type="inferred from homology"/>
<evidence type="ECO:0000259" key="10">
    <source>
        <dbReference type="Pfam" id="PF21088"/>
    </source>
</evidence>
<dbReference type="Gene3D" id="3.30.70.100">
    <property type="match status" value="1"/>
</dbReference>
<feature type="transmembrane region" description="Helical" evidence="8">
    <location>
        <begin position="261"/>
        <end position="281"/>
    </location>
</feature>
<feature type="transmembrane region" description="Helical" evidence="8">
    <location>
        <begin position="411"/>
        <end position="431"/>
    </location>
</feature>
<keyword evidence="6 8" id="KW-0472">Membrane</keyword>
<dbReference type="InterPro" id="IPR010920">
    <property type="entry name" value="LSM_dom_sf"/>
</dbReference>
<gene>
    <name evidence="11" type="ORF">AWB64_00433</name>
</gene>
<dbReference type="InterPro" id="IPR006685">
    <property type="entry name" value="MscS_channel_2nd"/>
</dbReference>
<evidence type="ECO:0000313" key="12">
    <source>
        <dbReference type="Proteomes" id="UP000054893"/>
    </source>
</evidence>
<dbReference type="InterPro" id="IPR023408">
    <property type="entry name" value="MscS_beta-dom_sf"/>
</dbReference>
<evidence type="ECO:0000256" key="6">
    <source>
        <dbReference type="ARBA" id="ARBA00023136"/>
    </source>
</evidence>
<feature type="region of interest" description="Disordered" evidence="7">
    <location>
        <begin position="153"/>
        <end position="173"/>
    </location>
</feature>
<feature type="compositionally biased region" description="Basic and acidic residues" evidence="7">
    <location>
        <begin position="836"/>
        <end position="846"/>
    </location>
</feature>
<organism evidence="11 12">
    <name type="scientific">Caballeronia sordidicola</name>
    <name type="common">Burkholderia sordidicola</name>
    <dbReference type="NCBI Taxonomy" id="196367"/>
    <lineage>
        <taxon>Bacteria</taxon>
        <taxon>Pseudomonadati</taxon>
        <taxon>Pseudomonadota</taxon>
        <taxon>Betaproteobacteria</taxon>
        <taxon>Burkholderiales</taxon>
        <taxon>Burkholderiaceae</taxon>
        <taxon>Caballeronia</taxon>
    </lineage>
</organism>
<dbReference type="SUPFAM" id="SSF82861">
    <property type="entry name" value="Mechanosensitive channel protein MscS (YggB), transmembrane region"/>
    <property type="match status" value="1"/>
</dbReference>
<dbReference type="AlphaFoldDB" id="A0A158EW18"/>
<dbReference type="EMBL" id="FCOC02000001">
    <property type="protein sequence ID" value="SAL11737.1"/>
    <property type="molecule type" value="Genomic_DNA"/>
</dbReference>
<feature type="transmembrane region" description="Helical" evidence="8">
    <location>
        <begin position="50"/>
        <end position="70"/>
    </location>
</feature>
<protein>
    <submittedName>
        <fullName evidence="11">Mechanosensitive ion channel protein</fullName>
    </submittedName>
</protein>
<dbReference type="InterPro" id="IPR011014">
    <property type="entry name" value="MscS_channel_TM-2"/>
</dbReference>
<feature type="region of interest" description="Disordered" evidence="7">
    <location>
        <begin position="834"/>
        <end position="906"/>
    </location>
</feature>
<evidence type="ECO:0000256" key="3">
    <source>
        <dbReference type="ARBA" id="ARBA00022475"/>
    </source>
</evidence>
<dbReference type="Pfam" id="PF00924">
    <property type="entry name" value="MS_channel_2nd"/>
    <property type="match status" value="1"/>
</dbReference>
<dbReference type="SUPFAM" id="SSF50182">
    <property type="entry name" value="Sm-like ribonucleoproteins"/>
    <property type="match status" value="1"/>
</dbReference>
<evidence type="ECO:0000256" key="2">
    <source>
        <dbReference type="ARBA" id="ARBA00008017"/>
    </source>
</evidence>
<keyword evidence="4 8" id="KW-0812">Transmembrane</keyword>
<evidence type="ECO:0000256" key="7">
    <source>
        <dbReference type="SAM" id="MobiDB-lite"/>
    </source>
</evidence>
<evidence type="ECO:0000313" key="11">
    <source>
        <dbReference type="EMBL" id="SAL11737.1"/>
    </source>
</evidence>
<feature type="transmembrane region" description="Helical" evidence="8">
    <location>
        <begin position="534"/>
        <end position="552"/>
    </location>
</feature>
<dbReference type="Pfam" id="PF21088">
    <property type="entry name" value="MS_channel_1st"/>
    <property type="match status" value="1"/>
</dbReference>
<dbReference type="Proteomes" id="UP000054893">
    <property type="component" value="Unassembled WGS sequence"/>
</dbReference>
<evidence type="ECO:0000256" key="1">
    <source>
        <dbReference type="ARBA" id="ARBA00004651"/>
    </source>
</evidence>
<feature type="transmembrane region" description="Helical" evidence="8">
    <location>
        <begin position="341"/>
        <end position="362"/>
    </location>
</feature>
<comment type="similarity">
    <text evidence="2">Belongs to the MscS (TC 1.A.23) family.</text>
</comment>
<feature type="transmembrane region" description="Helical" evidence="8">
    <location>
        <begin position="494"/>
        <end position="513"/>
    </location>
</feature>
<evidence type="ECO:0000256" key="5">
    <source>
        <dbReference type="ARBA" id="ARBA00022989"/>
    </source>
</evidence>
<reference evidence="11 12" key="1">
    <citation type="submission" date="2016-01" db="EMBL/GenBank/DDBJ databases">
        <authorList>
            <person name="Oliw E.H."/>
        </authorList>
    </citation>
    <scope>NUCLEOTIDE SEQUENCE [LARGE SCALE GENOMIC DNA]</scope>
    <source>
        <strain evidence="11">LMG 22029</strain>
    </source>
</reference>
<dbReference type="PANTHER" id="PTHR30460:SF0">
    <property type="entry name" value="MODERATE CONDUCTANCE MECHANOSENSITIVE CHANNEL YBIO"/>
    <property type="match status" value="1"/>
</dbReference>
<feature type="transmembrane region" description="Helical" evidence="8">
    <location>
        <begin position="652"/>
        <end position="681"/>
    </location>
</feature>
<keyword evidence="3" id="KW-1003">Cell membrane</keyword>
<accession>A0A158EW18</accession>
<feature type="transmembrane region" description="Helical" evidence="8">
    <location>
        <begin position="623"/>
        <end position="646"/>
    </location>
</feature>
<dbReference type="Gene3D" id="1.10.287.1260">
    <property type="match status" value="1"/>
</dbReference>
<evidence type="ECO:0000259" key="9">
    <source>
        <dbReference type="Pfam" id="PF00924"/>
    </source>
</evidence>
<dbReference type="SUPFAM" id="SSF82689">
    <property type="entry name" value="Mechanosensitive channel protein MscS (YggB), C-terminal domain"/>
    <property type="match status" value="1"/>
</dbReference>
<evidence type="ECO:0000256" key="4">
    <source>
        <dbReference type="ARBA" id="ARBA00022692"/>
    </source>
</evidence>
<dbReference type="InterPro" id="IPR045276">
    <property type="entry name" value="YbiO_bact"/>
</dbReference>
<feature type="transmembrane region" description="Helical" evidence="8">
    <location>
        <begin position="312"/>
        <end position="329"/>
    </location>
</feature>
<sequence>MTASFGLQRLSSQHFVTRLTVSSKDNFGAAAKLAVFYTFHTAMKPSRIRALAGALVFAAAVFAALTGFTLDAYAAPPALALPSFQELITPKAASDAAAVPAFTSGASDTPATPTTPATNADLTRSLDTVISALDSDRQRTALVAQLKKLRDAKRDAESGTLPPVAATTADGSTPAASAADASAAVESSAASSSTAASSVVAAITPKTGLLGAIASGLSNIEADISRGHTPLNYWGGRLNAAGNELFTIVSGQSREPFGRTLLNYFLTLAGWGACAFLLVYLQRRIHARYNFHFGLHPNPSTRELLIFTLRRVGPYLFAFVAALTFVRMMPVSLGRTLAMVAAYAIVAGAIFSSICLIMFSLFGSAHRRVAVNVLIVHARRLLFVIGTLGALGDAAANYDVAQQLGTNLSALISTVSNMCAAILVGYFALAFQRPVAHLIRSRSYEQRSRHKAATETFEVFGSLWHLPMLLLVAVSVVGTLAGIGTSENVLQLDIASAGLLVIGLFLSAIVLHVTKLPERKTRRQSAYVRRLVRYFGRLLVLFIWLAFLELWSHLWGFSLANLAEESVAARGITHAVSAILLTIFVSWLVWIIIDTGIQEALNPNAPRGKGRGPSMRARTMLPLIRNVVFVALLTTAAIVTAANLGLNVTPLLAGAGVIGLAVGFGAQSLVADLITGLFIIIEDTISVGDSIEVDGGHAGVVETLTIRTVRLRDGQGAIHAIPFSQIKIVKNLSRDFAYAVFEVRVPFSADVDQVTQMIREVGAELKADFRYRREMLGPIEVWGLDRFDPNWMVVKGQIKTLPLKQWSVARAFNVRVKRKMDEIGMDVPVPQMQLRVSKESSGKDAPWEELDEVKDFAPMPPVSPAVRSAVSEARDISHEPQPAPPATDQSVQVPPQIPTASAPGKA</sequence>
<feature type="transmembrane region" description="Helical" evidence="8">
    <location>
        <begin position="369"/>
        <end position="391"/>
    </location>
</feature>
<feature type="transmembrane region" description="Helical" evidence="8">
    <location>
        <begin position="452"/>
        <end position="474"/>
    </location>
</feature>
<feature type="domain" description="Mechanosensitive ion channel MscS" evidence="9">
    <location>
        <begin position="669"/>
        <end position="734"/>
    </location>
</feature>
<evidence type="ECO:0000256" key="8">
    <source>
        <dbReference type="SAM" id="Phobius"/>
    </source>
</evidence>
<dbReference type="InterPro" id="IPR049142">
    <property type="entry name" value="MS_channel_1st"/>
</dbReference>
<keyword evidence="5 8" id="KW-1133">Transmembrane helix</keyword>
<comment type="subcellular location">
    <subcellularLocation>
        <location evidence="1">Cell membrane</location>
        <topology evidence="1">Multi-pass membrane protein</topology>
    </subcellularLocation>
</comment>
<dbReference type="InterPro" id="IPR011066">
    <property type="entry name" value="MscS_channel_C_sf"/>
</dbReference>
<feature type="domain" description="Mechanosensitive ion channel transmembrane helices 2/3" evidence="10">
    <location>
        <begin position="626"/>
        <end position="667"/>
    </location>
</feature>
<dbReference type="GO" id="GO:0008381">
    <property type="term" value="F:mechanosensitive monoatomic ion channel activity"/>
    <property type="evidence" value="ECO:0007669"/>
    <property type="project" value="InterPro"/>
</dbReference>
<dbReference type="GO" id="GO:0005886">
    <property type="term" value="C:plasma membrane"/>
    <property type="evidence" value="ECO:0007669"/>
    <property type="project" value="UniProtKB-SubCell"/>
</dbReference>
<feature type="transmembrane region" description="Helical" evidence="8">
    <location>
        <begin position="572"/>
        <end position="593"/>
    </location>
</feature>
<name>A0A158EW18_CABSO</name>
<dbReference type="PANTHER" id="PTHR30460">
    <property type="entry name" value="MODERATE CONDUCTANCE MECHANOSENSITIVE CHANNEL YBIO"/>
    <property type="match status" value="1"/>
</dbReference>